<evidence type="ECO:0000256" key="5">
    <source>
        <dbReference type="ARBA" id="ARBA00024045"/>
    </source>
</evidence>
<gene>
    <name evidence="8" type="ORF">LWI28_011546</name>
</gene>
<dbReference type="AlphaFoldDB" id="A0AAD5NXS0"/>
<feature type="compositionally biased region" description="Gly residues" evidence="6">
    <location>
        <begin position="246"/>
        <end position="265"/>
    </location>
</feature>
<dbReference type="Pfam" id="PF00403">
    <property type="entry name" value="HMA"/>
    <property type="match status" value="1"/>
</dbReference>
<evidence type="ECO:0000313" key="9">
    <source>
        <dbReference type="Proteomes" id="UP001064489"/>
    </source>
</evidence>
<feature type="region of interest" description="Disordered" evidence="6">
    <location>
        <begin position="362"/>
        <end position="400"/>
    </location>
</feature>
<dbReference type="Proteomes" id="UP001064489">
    <property type="component" value="Chromosome 3"/>
</dbReference>
<dbReference type="SUPFAM" id="SSF55008">
    <property type="entry name" value="HMA, heavy metal-associated domain"/>
    <property type="match status" value="1"/>
</dbReference>
<name>A0AAD5NXS0_ACENE</name>
<comment type="caution">
    <text evidence="8">The sequence shown here is derived from an EMBL/GenBank/DDBJ whole genome shotgun (WGS) entry which is preliminary data.</text>
</comment>
<evidence type="ECO:0000256" key="3">
    <source>
        <dbReference type="ARBA" id="ARBA00023288"/>
    </source>
</evidence>
<accession>A0AAD5NXS0</accession>
<dbReference type="InterPro" id="IPR006121">
    <property type="entry name" value="HMA_dom"/>
</dbReference>
<keyword evidence="3" id="KW-0449">Lipoprotein</keyword>
<evidence type="ECO:0000256" key="2">
    <source>
        <dbReference type="ARBA" id="ARBA00022723"/>
    </source>
</evidence>
<evidence type="ECO:0000256" key="6">
    <source>
        <dbReference type="SAM" id="MobiDB-lite"/>
    </source>
</evidence>
<dbReference type="CDD" id="cd00371">
    <property type="entry name" value="HMA"/>
    <property type="match status" value="1"/>
</dbReference>
<keyword evidence="1" id="KW-0488">Methylation</keyword>
<keyword evidence="9" id="KW-1185">Reference proteome</keyword>
<feature type="region of interest" description="Disordered" evidence="6">
    <location>
        <begin position="99"/>
        <end position="137"/>
    </location>
</feature>
<organism evidence="8 9">
    <name type="scientific">Acer negundo</name>
    <name type="common">Box elder</name>
    <dbReference type="NCBI Taxonomy" id="4023"/>
    <lineage>
        <taxon>Eukaryota</taxon>
        <taxon>Viridiplantae</taxon>
        <taxon>Streptophyta</taxon>
        <taxon>Embryophyta</taxon>
        <taxon>Tracheophyta</taxon>
        <taxon>Spermatophyta</taxon>
        <taxon>Magnoliopsida</taxon>
        <taxon>eudicotyledons</taxon>
        <taxon>Gunneridae</taxon>
        <taxon>Pentapetalae</taxon>
        <taxon>rosids</taxon>
        <taxon>malvids</taxon>
        <taxon>Sapindales</taxon>
        <taxon>Sapindaceae</taxon>
        <taxon>Hippocastanoideae</taxon>
        <taxon>Acereae</taxon>
        <taxon>Acer</taxon>
    </lineage>
</organism>
<dbReference type="PANTHER" id="PTHR45868">
    <property type="entry name" value="HEAVY METAL-ASSOCIATED ISOPRENYLATED PLANT PROTEIN 33-RELATED"/>
    <property type="match status" value="1"/>
</dbReference>
<reference evidence="8" key="2">
    <citation type="submission" date="2023-02" db="EMBL/GenBank/DDBJ databases">
        <authorList>
            <person name="Swenson N.G."/>
            <person name="Wegrzyn J.L."/>
            <person name="Mcevoy S.L."/>
        </authorList>
    </citation>
    <scope>NUCLEOTIDE SEQUENCE</scope>
    <source>
        <strain evidence="8">91603</strain>
        <tissue evidence="8">Leaf</tissue>
    </source>
</reference>
<dbReference type="FunFam" id="3.30.70.100:FF:000008">
    <property type="entry name" value="Copper transport protein ATOX1"/>
    <property type="match status" value="1"/>
</dbReference>
<reference evidence="8" key="1">
    <citation type="journal article" date="2022" name="Plant J.">
        <title>Strategies of tolerance reflected in two North American maple genomes.</title>
        <authorList>
            <person name="McEvoy S.L."/>
            <person name="Sezen U.U."/>
            <person name="Trouern-Trend A."/>
            <person name="McMahon S.M."/>
            <person name="Schaberg P.G."/>
            <person name="Yang J."/>
            <person name="Wegrzyn J.L."/>
            <person name="Swenson N.G."/>
        </authorList>
    </citation>
    <scope>NUCLEOTIDE SEQUENCE</scope>
    <source>
        <strain evidence="8">91603</strain>
    </source>
</reference>
<dbReference type="EMBL" id="JAJSOW010000100">
    <property type="protein sequence ID" value="KAI9185882.1"/>
    <property type="molecule type" value="Genomic_DNA"/>
</dbReference>
<feature type="region of interest" description="Disordered" evidence="6">
    <location>
        <begin position="202"/>
        <end position="309"/>
    </location>
</feature>
<dbReference type="PROSITE" id="PS50846">
    <property type="entry name" value="HMA_2"/>
    <property type="match status" value="1"/>
</dbReference>
<feature type="compositionally biased region" description="Basic and acidic residues" evidence="6">
    <location>
        <begin position="99"/>
        <end position="108"/>
    </location>
</feature>
<keyword evidence="4" id="KW-0636">Prenylation</keyword>
<dbReference type="Gene3D" id="3.30.70.100">
    <property type="match status" value="1"/>
</dbReference>
<evidence type="ECO:0000313" key="8">
    <source>
        <dbReference type="EMBL" id="KAI9185882.1"/>
    </source>
</evidence>
<feature type="domain" description="HMA" evidence="7">
    <location>
        <begin position="39"/>
        <end position="102"/>
    </location>
</feature>
<dbReference type="PANTHER" id="PTHR45868:SF69">
    <property type="entry name" value="HEAVY METAL-ASSOCIATED ISOPRENYLATED PLANT PROTEIN 35"/>
    <property type="match status" value="1"/>
</dbReference>
<evidence type="ECO:0000256" key="4">
    <source>
        <dbReference type="ARBA" id="ARBA00023289"/>
    </source>
</evidence>
<proteinExistence type="inferred from homology"/>
<sequence length="400" mass="42257">MATTPVATSPKAKPEANIEAKVVEFKEKEPEENQEHLNYKTWVLRVSIHCEGCKKKVKKILTNIDGVYTTNIDLRQHKVTVIGNVDAATLIRKLEKNGKHAELWPEHKDKKKSKNKDKQKQQQSEQESGTTCEKGKTNNQEIKLETVKIEVPVQTTTENGATSKKVVDVGNATKVVEVCGKVKESRSDQVKVTVVLPAADKVAGGGCESEGAADQKTGGGGGAAAAGGSGSGSKKKKKKGQKGISNSGGGVGGGGGGGGVGPGGGESEHPVNHYAAAITGSPPPNHGHGGLHHGQGPMGSPSPPIPSQVSYSPLPQQYGYQFPPHYHAPPPSYAVSYSTAHPTTSYNASYYAAPPYSYSYSHHPGIENETPPSDFDTYPPQQPGSFEIFSDENPNACSLM</sequence>
<feature type="compositionally biased region" description="Gly residues" evidence="6">
    <location>
        <begin position="217"/>
        <end position="231"/>
    </location>
</feature>
<dbReference type="InterPro" id="IPR036163">
    <property type="entry name" value="HMA_dom_sf"/>
</dbReference>
<keyword evidence="2" id="KW-0479">Metal-binding</keyword>
<comment type="similarity">
    <text evidence="5">Belongs to the HIPP family.</text>
</comment>
<protein>
    <recommendedName>
        <fullName evidence="7">HMA domain-containing protein</fullName>
    </recommendedName>
</protein>
<dbReference type="GO" id="GO:0046872">
    <property type="term" value="F:metal ion binding"/>
    <property type="evidence" value="ECO:0007669"/>
    <property type="project" value="UniProtKB-KW"/>
</dbReference>
<evidence type="ECO:0000256" key="1">
    <source>
        <dbReference type="ARBA" id="ARBA00022481"/>
    </source>
</evidence>
<evidence type="ECO:0000259" key="7">
    <source>
        <dbReference type="PROSITE" id="PS50846"/>
    </source>
</evidence>